<keyword evidence="6" id="KW-0217">Developmental protein</keyword>
<evidence type="ECO:0000256" key="19">
    <source>
        <dbReference type="ARBA" id="ARBA00039644"/>
    </source>
</evidence>
<dbReference type="InterPro" id="IPR035963">
    <property type="entry name" value="FERM_2"/>
</dbReference>
<keyword evidence="15" id="KW-0472">Membrane</keyword>
<dbReference type="Gene3D" id="3.10.20.90">
    <property type="entry name" value="Phosphatidylinositol 3-kinase Catalytic Subunit, Chain A, domain 1"/>
    <property type="match status" value="1"/>
</dbReference>
<protein>
    <recommendedName>
        <fullName evidence="19">Focal adhesion kinase 1</fullName>
        <ecNumber evidence="5">2.7.10.2</ecNumber>
    </recommendedName>
    <alternativeName>
        <fullName evidence="20">Protein-tyrosine kinase 2</fullName>
    </alternativeName>
    <alternativeName>
        <fullName evidence="21">pp125FAK</fullName>
    </alternativeName>
</protein>
<dbReference type="InterPro" id="IPR036137">
    <property type="entry name" value="Focal_adhe_kin_target_dom_sf"/>
</dbReference>
<organism evidence="27">
    <name type="scientific">Capra hircus</name>
    <name type="common">Goat</name>
    <dbReference type="NCBI Taxonomy" id="9925"/>
    <lineage>
        <taxon>Eukaryota</taxon>
        <taxon>Metazoa</taxon>
        <taxon>Chordata</taxon>
        <taxon>Craniata</taxon>
        <taxon>Vertebrata</taxon>
        <taxon>Euteleostomi</taxon>
        <taxon>Mammalia</taxon>
        <taxon>Eutheria</taxon>
        <taxon>Laurasiatheria</taxon>
        <taxon>Artiodactyla</taxon>
        <taxon>Ruminantia</taxon>
        <taxon>Pecora</taxon>
        <taxon>Bovidae</taxon>
        <taxon>Caprinae</taxon>
        <taxon>Capra</taxon>
    </lineage>
</organism>
<feature type="region of interest" description="Disordered" evidence="24">
    <location>
        <begin position="837"/>
        <end position="899"/>
    </location>
</feature>
<dbReference type="FunFam" id="2.30.29.30:FF:000058">
    <property type="entry name" value="focal adhesion kinase 1 isoform X1"/>
    <property type="match status" value="1"/>
</dbReference>
<dbReference type="GO" id="GO:0005938">
    <property type="term" value="C:cell cortex"/>
    <property type="evidence" value="ECO:0007669"/>
    <property type="project" value="UniProtKB-SubCell"/>
</dbReference>
<dbReference type="EC" id="2.7.10.2" evidence="5"/>
<dbReference type="InterPro" id="IPR049385">
    <property type="entry name" value="FAK1-like_FERM_C"/>
</dbReference>
<dbReference type="SUPFAM" id="SSF54236">
    <property type="entry name" value="Ubiquitin-like"/>
    <property type="match status" value="1"/>
</dbReference>
<keyword evidence="16" id="KW-0829">Tyrosine-protein kinase</keyword>
<name>A0A8C2RGE4_CAPHI</name>
<dbReference type="FunFam" id="1.10.510.10:FF:000039">
    <property type="entry name" value="Focal adhesion kinase, isoform D"/>
    <property type="match status" value="1"/>
</dbReference>
<dbReference type="Gene3D" id="1.20.120.330">
    <property type="entry name" value="Nucleotidyltransferases domain 2"/>
    <property type="match status" value="1"/>
</dbReference>
<keyword evidence="11 23" id="KW-0547">Nucleotide-binding</keyword>
<keyword evidence="7" id="KW-1003">Cell membrane</keyword>
<dbReference type="InterPro" id="IPR041784">
    <property type="entry name" value="FAK1/PYK2_FERM_C"/>
</dbReference>
<feature type="compositionally biased region" description="Basic and acidic residues" evidence="24">
    <location>
        <begin position="685"/>
        <end position="697"/>
    </location>
</feature>
<keyword evidence="17" id="KW-0206">Cytoskeleton</keyword>
<dbReference type="Pfam" id="PF00373">
    <property type="entry name" value="FERM_M"/>
    <property type="match status" value="1"/>
</dbReference>
<accession>A0A8C2RGE4</accession>
<evidence type="ECO:0000259" key="26">
    <source>
        <dbReference type="PROSITE" id="PS50057"/>
    </source>
</evidence>
<dbReference type="GO" id="GO:0005925">
    <property type="term" value="C:focal adhesion"/>
    <property type="evidence" value="ECO:0007669"/>
    <property type="project" value="UniProtKB-SubCell"/>
</dbReference>
<reference evidence="27" key="1">
    <citation type="submission" date="2019-03" db="EMBL/GenBank/DDBJ databases">
        <title>Genome sequencing and reference-guided assembly of Black Bengal Goat (Capra hircus).</title>
        <authorList>
            <person name="Siddiki A.Z."/>
            <person name="Baten A."/>
            <person name="Billah M."/>
            <person name="Alam M.A.U."/>
            <person name="Shawrob K.S.M."/>
            <person name="Saha S."/>
            <person name="Chowdhury M."/>
            <person name="Rahman A.H."/>
            <person name="Stear M."/>
            <person name="Miah G."/>
            <person name="Das G.B."/>
            <person name="Hossain M.M."/>
            <person name="Kumkum M."/>
            <person name="Islam M.S."/>
            <person name="Mollah A.M."/>
            <person name="Ahsan A."/>
            <person name="Tusar F."/>
            <person name="Khan M.K.I."/>
        </authorList>
    </citation>
    <scope>NUCLEOTIDE SEQUENCE [LARGE SCALE GENOMIC DNA]</scope>
</reference>
<evidence type="ECO:0000256" key="23">
    <source>
        <dbReference type="PROSITE-ProRule" id="PRU10141"/>
    </source>
</evidence>
<dbReference type="InterPro" id="IPR011009">
    <property type="entry name" value="Kinase-like_dom_sf"/>
</dbReference>
<dbReference type="Ensembl" id="ENSCHIT00010040052.1">
    <property type="protein sequence ID" value="ENSCHIP00010028399.1"/>
    <property type="gene ID" value="ENSCHIG00010016920.1"/>
</dbReference>
<feature type="binding site" evidence="23">
    <location>
        <position position="454"/>
    </location>
    <ligand>
        <name>ATP</name>
        <dbReference type="ChEBI" id="CHEBI:30616"/>
    </ligand>
</feature>
<dbReference type="Pfam" id="PF07714">
    <property type="entry name" value="PK_Tyr_Ser-Thr"/>
    <property type="match status" value="1"/>
</dbReference>
<dbReference type="SUPFAM" id="SSF68993">
    <property type="entry name" value="FAT domain of focal adhesion kinase"/>
    <property type="match status" value="1"/>
</dbReference>
<evidence type="ECO:0000256" key="2">
    <source>
        <dbReference type="ARBA" id="ARBA00004246"/>
    </source>
</evidence>
<dbReference type="PRINTS" id="PR00109">
    <property type="entry name" value="TYRKINASE"/>
</dbReference>
<keyword evidence="9" id="KW-0597">Phosphoprotein</keyword>
<evidence type="ECO:0000256" key="13">
    <source>
        <dbReference type="ARBA" id="ARBA00022840"/>
    </source>
</evidence>
<keyword evidence="8" id="KW-0963">Cytoplasm</keyword>
<evidence type="ECO:0000256" key="14">
    <source>
        <dbReference type="ARBA" id="ARBA00022949"/>
    </source>
</evidence>
<evidence type="ECO:0000256" key="10">
    <source>
        <dbReference type="ARBA" id="ARBA00022679"/>
    </source>
</evidence>
<comment type="subcellular location">
    <subcellularLocation>
        <location evidence="2">Cell junction</location>
        <location evidence="2">Focal adhesion</location>
    </subcellularLocation>
    <subcellularLocation>
        <location evidence="3">Cell membrane</location>
        <topology evidence="3">Peripheral membrane protein</topology>
        <orientation evidence="3">Cytoplasmic side</orientation>
    </subcellularLocation>
    <subcellularLocation>
        <location evidence="4">Cytoplasm</location>
        <location evidence="4">Cell cortex</location>
    </subcellularLocation>
    <subcellularLocation>
        <location evidence="1">Cytoplasm</location>
        <location evidence="1">Cytoskeleton</location>
        <location evidence="1">Cilium basal body</location>
    </subcellularLocation>
</comment>
<proteinExistence type="predicted"/>
<evidence type="ECO:0000256" key="4">
    <source>
        <dbReference type="ARBA" id="ARBA00004544"/>
    </source>
</evidence>
<dbReference type="InterPro" id="IPR017441">
    <property type="entry name" value="Protein_kinase_ATP_BS"/>
</dbReference>
<dbReference type="InterPro" id="IPR005189">
    <property type="entry name" value="Focal_adhesion_kin_target_dom"/>
</dbReference>
<dbReference type="InterPro" id="IPR019749">
    <property type="entry name" value="Band_41_domain"/>
</dbReference>
<dbReference type="Gene3D" id="1.10.510.10">
    <property type="entry name" value="Transferase(Phosphotransferase) domain 1"/>
    <property type="match status" value="1"/>
</dbReference>
<dbReference type="InterPro" id="IPR029071">
    <property type="entry name" value="Ubiquitin-like_domsf"/>
</dbReference>
<dbReference type="InterPro" id="IPR019748">
    <property type="entry name" value="FERM_central"/>
</dbReference>
<evidence type="ECO:0000256" key="22">
    <source>
        <dbReference type="ARBA" id="ARBA00051245"/>
    </source>
</evidence>
<dbReference type="CDD" id="cd14473">
    <property type="entry name" value="FERM_B-lobe"/>
    <property type="match status" value="1"/>
</dbReference>
<dbReference type="FunFam" id="1.20.80.10:FF:000004">
    <property type="entry name" value="Protein-tyrosine kinase 2-beta isoform 1"/>
    <property type="match status" value="1"/>
</dbReference>
<evidence type="ECO:0000313" key="27">
    <source>
        <dbReference type="Ensembl" id="ENSCHIP00010028399.1"/>
    </source>
</evidence>
<feature type="domain" description="FERM" evidence="26">
    <location>
        <begin position="35"/>
        <end position="355"/>
    </location>
</feature>
<keyword evidence="18" id="KW-0966">Cell projection</keyword>
<feature type="compositionally biased region" description="Polar residues" evidence="24">
    <location>
        <begin position="10"/>
        <end position="21"/>
    </location>
</feature>
<feature type="region of interest" description="Disordered" evidence="24">
    <location>
        <begin position="1"/>
        <end position="28"/>
    </location>
</feature>
<dbReference type="GO" id="GO:0005524">
    <property type="term" value="F:ATP binding"/>
    <property type="evidence" value="ECO:0007669"/>
    <property type="project" value="UniProtKB-UniRule"/>
</dbReference>
<dbReference type="PROSITE" id="PS00109">
    <property type="entry name" value="PROTEIN_KINASE_TYR"/>
    <property type="match status" value="1"/>
</dbReference>
<dbReference type="InterPro" id="IPR000719">
    <property type="entry name" value="Prot_kinase_dom"/>
</dbReference>
<dbReference type="InterPro" id="IPR000299">
    <property type="entry name" value="FERM_domain"/>
</dbReference>
<evidence type="ECO:0000256" key="12">
    <source>
        <dbReference type="ARBA" id="ARBA00022777"/>
    </source>
</evidence>
<dbReference type="InterPro" id="IPR008266">
    <property type="entry name" value="Tyr_kinase_AS"/>
</dbReference>
<dbReference type="GO" id="GO:0004715">
    <property type="term" value="F:non-membrane spanning protein tyrosine kinase activity"/>
    <property type="evidence" value="ECO:0007669"/>
    <property type="project" value="UniProtKB-EC"/>
</dbReference>
<dbReference type="FunFam" id="3.30.200.20:FF:000047">
    <property type="entry name" value="focal adhesion kinase 1 isoform X2"/>
    <property type="match status" value="1"/>
</dbReference>
<evidence type="ECO:0000256" key="20">
    <source>
        <dbReference type="ARBA" id="ARBA00042078"/>
    </source>
</evidence>
<comment type="catalytic activity">
    <reaction evidence="22">
        <text>L-tyrosyl-[protein] + ATP = O-phospho-L-tyrosyl-[protein] + ADP + H(+)</text>
        <dbReference type="Rhea" id="RHEA:10596"/>
        <dbReference type="Rhea" id="RHEA-COMP:10136"/>
        <dbReference type="Rhea" id="RHEA-COMP:20101"/>
        <dbReference type="ChEBI" id="CHEBI:15378"/>
        <dbReference type="ChEBI" id="CHEBI:30616"/>
        <dbReference type="ChEBI" id="CHEBI:46858"/>
        <dbReference type="ChEBI" id="CHEBI:61978"/>
        <dbReference type="ChEBI" id="CHEBI:456216"/>
        <dbReference type="EC" id="2.7.10.2"/>
    </reaction>
</comment>
<dbReference type="InterPro" id="IPR020635">
    <property type="entry name" value="Tyr_kinase_cat_dom"/>
</dbReference>
<dbReference type="GO" id="GO:0005886">
    <property type="term" value="C:plasma membrane"/>
    <property type="evidence" value="ECO:0007669"/>
    <property type="project" value="UniProtKB-SubCell"/>
</dbReference>
<dbReference type="SUPFAM" id="SSF56112">
    <property type="entry name" value="Protein kinase-like (PK-like)"/>
    <property type="match status" value="1"/>
</dbReference>
<dbReference type="Gene3D" id="3.30.200.20">
    <property type="entry name" value="Phosphorylase Kinase, domain 1"/>
    <property type="match status" value="1"/>
</dbReference>
<dbReference type="Gene3D" id="1.20.80.10">
    <property type="match status" value="1"/>
</dbReference>
<feature type="compositionally biased region" description="Basic and acidic residues" evidence="24">
    <location>
        <begin position="837"/>
        <end position="849"/>
    </location>
</feature>
<evidence type="ECO:0000256" key="18">
    <source>
        <dbReference type="ARBA" id="ARBA00023273"/>
    </source>
</evidence>
<dbReference type="AlphaFoldDB" id="A0A8C2RGE4"/>
<feature type="domain" description="Protein kinase" evidence="25">
    <location>
        <begin position="422"/>
        <end position="680"/>
    </location>
</feature>
<dbReference type="Pfam" id="PF03623">
    <property type="entry name" value="Focal_AT"/>
    <property type="match status" value="1"/>
</dbReference>
<dbReference type="GO" id="GO:0051239">
    <property type="term" value="P:regulation of multicellular organismal process"/>
    <property type="evidence" value="ECO:0007669"/>
    <property type="project" value="UniProtKB-ARBA"/>
</dbReference>
<dbReference type="CDD" id="cd05056">
    <property type="entry name" value="PTKc_FAK"/>
    <property type="match status" value="1"/>
</dbReference>
<evidence type="ECO:0000256" key="21">
    <source>
        <dbReference type="ARBA" id="ARBA00043012"/>
    </source>
</evidence>
<dbReference type="PANTHER" id="PTHR46221">
    <property type="entry name" value="FERM AND PDZ DOMAIN-CONTAINING PROTEIN FAMILY MEMBER"/>
    <property type="match status" value="1"/>
</dbReference>
<reference evidence="27" key="2">
    <citation type="submission" date="2025-08" db="UniProtKB">
        <authorList>
            <consortium name="Ensembl"/>
        </authorList>
    </citation>
    <scope>IDENTIFICATION</scope>
</reference>
<dbReference type="GO" id="GO:0007172">
    <property type="term" value="P:signal complex assembly"/>
    <property type="evidence" value="ECO:0007669"/>
    <property type="project" value="InterPro"/>
</dbReference>
<evidence type="ECO:0000256" key="1">
    <source>
        <dbReference type="ARBA" id="ARBA00004120"/>
    </source>
</evidence>
<sequence length="1049" mass="118178">MAAAYLDPNLNHTPSSSTKTHLGTGVERSPGTMERVLKVFHYFESNSEPTTWASIIRHGDATDVRVSMFSWDTPSVCSCCLWAFRRVSAEVESQGCLLTAVGPWLLADVLKVWSPPSRKMGYELRIRYLPKGFLNQFTEDKPTLNFFYQQVKSDYMLEIADQVDQDIALKLGCLEIRRSYWEMRGNALEKKSNYEVLEKDVGLKRFFPRSLLDSVKAKTLRKLIQQTFRQFANLNREESILKFFEILSPVYRFDKECFKCALGSSWIISVELAIGPEEGISYLTDKGCNPTHLADFNQVQTIQYSNSEDKDRKGTLQLKIAGAPEPLTVTAPSLTIAENMADLIDGYCRLVHGATQSFIIRPQKEGERALPSIPKLANSEKQGVRTHAVSVSETDDYAEIIDEEDTYTMPSTRDYEIQRERIELGRCIGEGQFGDVHQGTYTSPENPALAVAIKTCKNCTSDSVREKFLQEALTMRQFDHPHIVKLIGVITENPVWIIMELCTLGELRSFLQVRKYSLDLASLILYAYQLSTALAYLESKRFVHRDIAARNVLVSSNDCVKLGDFGLSRYMEDSTYYKASKGKLPIKWMAPESINFRRFTSASDVWMFGVCMWEILMHGVKPFQGVKNNDVIGRIENGERLPMPPNCPPTLYSLMTKCWAYDPSRRPRFTELKAQLSTILEEEKVQQEERMRMESRRQVTASWDSGGSDEAPPKPSRPGYPSPRSSEGFYPSPQHMVQTNHYQVSGYPGPHGVTAMAGSIYPGQASLLDQTDSWNHRPQEISMWQPSVEDSAALDLRGLGQALPTHLMEERLIRQQQEMEEDQRWLEKEERFLKPDVRLSRGSIDREDGGPQAPTGNQHIYQPVGKPDPAAPPKKPPRPGAPGHLGSLASLGSPGDSYNEGVKIRLRTVEKKYRNFPQSSEKEMKVLSLEGDTVMAGMELPGVRPNAGVVSCLEVGLALRTLLATVDETIPVLPASTHREIEMAQKLLNSDLGELINKMKLAQQYVMTSLQQYKKQMLTAAHALAVDAKNLLDVIDQARLKALGQPRPH</sequence>
<dbReference type="PROSITE" id="PS00107">
    <property type="entry name" value="PROTEIN_KINASE_ATP"/>
    <property type="match status" value="1"/>
</dbReference>
<evidence type="ECO:0000256" key="6">
    <source>
        <dbReference type="ARBA" id="ARBA00022473"/>
    </source>
</evidence>
<dbReference type="PANTHER" id="PTHR46221:SF12">
    <property type="entry name" value="NON-SPECIFIC PROTEIN-TYROSINE KINASE"/>
    <property type="match status" value="1"/>
</dbReference>
<dbReference type="Gene3D" id="2.30.29.30">
    <property type="entry name" value="Pleckstrin-homology domain (PH domain)/Phosphotyrosine-binding domain (PTB)"/>
    <property type="match status" value="1"/>
</dbReference>
<keyword evidence="10" id="KW-0808">Transferase</keyword>
<evidence type="ECO:0000256" key="7">
    <source>
        <dbReference type="ARBA" id="ARBA00022475"/>
    </source>
</evidence>
<evidence type="ECO:0000256" key="15">
    <source>
        <dbReference type="ARBA" id="ARBA00023136"/>
    </source>
</evidence>
<keyword evidence="12" id="KW-0418">Kinase</keyword>
<evidence type="ECO:0000256" key="5">
    <source>
        <dbReference type="ARBA" id="ARBA00011903"/>
    </source>
</evidence>
<dbReference type="CDD" id="cd13190">
    <property type="entry name" value="FERM_C_FAK1"/>
    <property type="match status" value="1"/>
</dbReference>
<dbReference type="PROSITE" id="PS50011">
    <property type="entry name" value="PROTEIN_KINASE_DOM"/>
    <property type="match status" value="1"/>
</dbReference>
<feature type="compositionally biased region" description="Pro residues" evidence="24">
    <location>
        <begin position="869"/>
        <end position="880"/>
    </location>
</feature>
<dbReference type="Pfam" id="PF21477">
    <property type="entry name" value="FERM_C_FAK1"/>
    <property type="match status" value="1"/>
</dbReference>
<evidence type="ECO:0000256" key="24">
    <source>
        <dbReference type="SAM" id="MobiDB-lite"/>
    </source>
</evidence>
<dbReference type="SMART" id="SM00219">
    <property type="entry name" value="TyrKc"/>
    <property type="match status" value="1"/>
</dbReference>
<keyword evidence="13 23" id="KW-0067">ATP-binding</keyword>
<evidence type="ECO:0000256" key="17">
    <source>
        <dbReference type="ARBA" id="ARBA00023212"/>
    </source>
</evidence>
<dbReference type="InterPro" id="IPR001245">
    <property type="entry name" value="Ser-Thr/Tyr_kinase_cat_dom"/>
</dbReference>
<dbReference type="InterPro" id="IPR011993">
    <property type="entry name" value="PH-like_dom_sf"/>
</dbReference>
<keyword evidence="14" id="KW-0965">Cell junction</keyword>
<evidence type="ECO:0000256" key="8">
    <source>
        <dbReference type="ARBA" id="ARBA00022490"/>
    </source>
</evidence>
<evidence type="ECO:0000256" key="3">
    <source>
        <dbReference type="ARBA" id="ARBA00004413"/>
    </source>
</evidence>
<evidence type="ECO:0000256" key="11">
    <source>
        <dbReference type="ARBA" id="ARBA00022741"/>
    </source>
</evidence>
<evidence type="ECO:0000256" key="9">
    <source>
        <dbReference type="ARBA" id="ARBA00022553"/>
    </source>
</evidence>
<evidence type="ECO:0000259" key="25">
    <source>
        <dbReference type="PROSITE" id="PS50011"/>
    </source>
</evidence>
<dbReference type="SUPFAM" id="SSF47031">
    <property type="entry name" value="Second domain of FERM"/>
    <property type="match status" value="1"/>
</dbReference>
<dbReference type="SMART" id="SM00295">
    <property type="entry name" value="B41"/>
    <property type="match status" value="1"/>
</dbReference>
<dbReference type="GO" id="GO:0008284">
    <property type="term" value="P:positive regulation of cell population proliferation"/>
    <property type="evidence" value="ECO:0007669"/>
    <property type="project" value="UniProtKB-ARBA"/>
</dbReference>
<dbReference type="PROSITE" id="PS50057">
    <property type="entry name" value="FERM_3"/>
    <property type="match status" value="1"/>
</dbReference>
<evidence type="ECO:0000256" key="16">
    <source>
        <dbReference type="ARBA" id="ARBA00023137"/>
    </source>
</evidence>
<dbReference type="InterPro" id="IPR014352">
    <property type="entry name" value="FERM/acyl-CoA-bd_prot_sf"/>
</dbReference>
<feature type="region of interest" description="Disordered" evidence="24">
    <location>
        <begin position="685"/>
        <end position="734"/>
    </location>
</feature>
<dbReference type="SUPFAM" id="SSF50729">
    <property type="entry name" value="PH domain-like"/>
    <property type="match status" value="1"/>
</dbReference>